<dbReference type="InterPro" id="IPR000644">
    <property type="entry name" value="CBS_dom"/>
</dbReference>
<evidence type="ECO:0000259" key="3">
    <source>
        <dbReference type="PROSITE" id="PS51371"/>
    </source>
</evidence>
<dbReference type="SUPFAM" id="SSF54631">
    <property type="entry name" value="CBS-domain pair"/>
    <property type="match status" value="1"/>
</dbReference>
<feature type="domain" description="CBS" evidence="3">
    <location>
        <begin position="79"/>
        <end position="133"/>
    </location>
</feature>
<comment type="caution">
    <text evidence="4">The sequence shown here is derived from an EMBL/GenBank/DDBJ whole genome shotgun (WGS) entry which is preliminary data.</text>
</comment>
<evidence type="ECO:0000313" key="5">
    <source>
        <dbReference type="Proteomes" id="UP000254266"/>
    </source>
</evidence>
<keyword evidence="5" id="KW-1185">Reference proteome</keyword>
<dbReference type="InterPro" id="IPR051257">
    <property type="entry name" value="Diverse_CBS-Domain"/>
</dbReference>
<gene>
    <name evidence="4" type="ORF">DIZ80_03500</name>
</gene>
<organism evidence="4 5">
    <name type="scientific">endosymbiont of Galathealinum brachiosum</name>
    <dbReference type="NCBI Taxonomy" id="2200906"/>
    <lineage>
        <taxon>Bacteria</taxon>
        <taxon>Pseudomonadati</taxon>
        <taxon>Pseudomonadota</taxon>
        <taxon>Gammaproteobacteria</taxon>
        <taxon>sulfur-oxidizing symbionts</taxon>
    </lineage>
</organism>
<dbReference type="AlphaFoldDB" id="A0A370DK69"/>
<evidence type="ECO:0000313" key="4">
    <source>
        <dbReference type="EMBL" id="RDH84546.1"/>
    </source>
</evidence>
<keyword evidence="1 2" id="KW-0129">CBS domain</keyword>
<accession>A0A370DK69</accession>
<dbReference type="Pfam" id="PF00571">
    <property type="entry name" value="CBS"/>
    <property type="match status" value="2"/>
</dbReference>
<dbReference type="CDD" id="cd04630">
    <property type="entry name" value="CBS_pair_bac"/>
    <property type="match status" value="1"/>
</dbReference>
<evidence type="ECO:0000256" key="1">
    <source>
        <dbReference type="ARBA" id="ARBA00023122"/>
    </source>
</evidence>
<evidence type="ECO:0000256" key="2">
    <source>
        <dbReference type="PROSITE-ProRule" id="PRU00703"/>
    </source>
</evidence>
<dbReference type="PANTHER" id="PTHR43080:SF2">
    <property type="entry name" value="CBS DOMAIN-CONTAINING PROTEIN"/>
    <property type="match status" value="1"/>
</dbReference>
<dbReference type="SMART" id="SM00116">
    <property type="entry name" value="CBS"/>
    <property type="match status" value="2"/>
</dbReference>
<dbReference type="Proteomes" id="UP000254266">
    <property type="component" value="Unassembled WGS sequence"/>
</dbReference>
<sequence>MSKKIITVRDVMKTDFDIVDGKMTVMEALEKMKHIGTKSFIVQKRNDEDEYGIVLLSDIAKYVLAKDRSPNRVNIFEIMSKPVINVDPHMDIRYCARLFDRFGLARAPVVENRNIIGLVSFTDMVMKGLVEFD</sequence>
<dbReference type="PANTHER" id="PTHR43080">
    <property type="entry name" value="CBS DOMAIN-CONTAINING PROTEIN CBSX3, MITOCHONDRIAL"/>
    <property type="match status" value="1"/>
</dbReference>
<protein>
    <recommendedName>
        <fullName evidence="3">CBS domain-containing protein</fullName>
    </recommendedName>
</protein>
<reference evidence="4 5" key="1">
    <citation type="journal article" date="2018" name="ISME J.">
        <title>Endosymbiont genomes yield clues of tubeworm success.</title>
        <authorList>
            <person name="Li Y."/>
            <person name="Liles M.R."/>
            <person name="Halanych K.M."/>
        </authorList>
    </citation>
    <scope>NUCLEOTIDE SEQUENCE [LARGE SCALE GENOMIC DNA]</scope>
    <source>
        <strain evidence="4">A1464</strain>
    </source>
</reference>
<dbReference type="InterPro" id="IPR046342">
    <property type="entry name" value="CBS_dom_sf"/>
</dbReference>
<proteinExistence type="predicted"/>
<dbReference type="EMBL" id="QFXC01000007">
    <property type="protein sequence ID" value="RDH84546.1"/>
    <property type="molecule type" value="Genomic_DNA"/>
</dbReference>
<dbReference type="PROSITE" id="PS51371">
    <property type="entry name" value="CBS"/>
    <property type="match status" value="1"/>
</dbReference>
<name>A0A370DK69_9GAMM</name>
<dbReference type="Gene3D" id="3.10.580.10">
    <property type="entry name" value="CBS-domain"/>
    <property type="match status" value="1"/>
</dbReference>